<proteinExistence type="predicted"/>
<evidence type="ECO:0000313" key="2">
    <source>
        <dbReference type="EMBL" id="KAF9955551.1"/>
    </source>
</evidence>
<dbReference type="Proteomes" id="UP000738359">
    <property type="component" value="Unassembled WGS sequence"/>
</dbReference>
<accession>A0A9P6J1P6</accession>
<evidence type="ECO:0000256" key="1">
    <source>
        <dbReference type="SAM" id="Phobius"/>
    </source>
</evidence>
<gene>
    <name evidence="2" type="ORF">BGZ70_010190</name>
</gene>
<feature type="transmembrane region" description="Helical" evidence="1">
    <location>
        <begin position="176"/>
        <end position="196"/>
    </location>
</feature>
<feature type="transmembrane region" description="Helical" evidence="1">
    <location>
        <begin position="21"/>
        <end position="41"/>
    </location>
</feature>
<dbReference type="EMBL" id="JAAAHY010000898">
    <property type="protein sequence ID" value="KAF9955551.1"/>
    <property type="molecule type" value="Genomic_DNA"/>
</dbReference>
<feature type="transmembrane region" description="Helical" evidence="1">
    <location>
        <begin position="91"/>
        <end position="112"/>
    </location>
</feature>
<dbReference type="AlphaFoldDB" id="A0A9P6J1P6"/>
<reference evidence="2" key="1">
    <citation type="journal article" date="2020" name="Fungal Divers.">
        <title>Resolving the Mortierellaceae phylogeny through synthesis of multi-gene phylogenetics and phylogenomics.</title>
        <authorList>
            <person name="Vandepol N."/>
            <person name="Liber J."/>
            <person name="Desiro A."/>
            <person name="Na H."/>
            <person name="Kennedy M."/>
            <person name="Barry K."/>
            <person name="Grigoriev I.V."/>
            <person name="Miller A.N."/>
            <person name="O'Donnell K."/>
            <person name="Stajich J.E."/>
            <person name="Bonito G."/>
        </authorList>
    </citation>
    <scope>NUCLEOTIDE SEQUENCE</scope>
    <source>
        <strain evidence="2">CK1249</strain>
    </source>
</reference>
<sequence length="224" mass="25210">MPAKLSPAKGSRILTAYRRSLIVLAVAMLALDCAAIGIFDSKIKPDPFYFDGLLKDEIDNAILLGGDIFAIVLFTLLVFRPRGFTLFKNLSSRVLTGCRVFLSLGLTALVLWEPAIELKLLINIKSFIEERLSDPAQAHAVYMHYFLCERNEDFEGVEPSMAQALQQYCQVARARWFLSFFLAVLVLGELALSYWARDFKVQQERDRELQAGAGEYKTMSDAEA</sequence>
<organism evidence="2 3">
    <name type="scientific">Mortierella alpina</name>
    <name type="common">Oleaginous fungus</name>
    <name type="synonym">Mortierella renispora</name>
    <dbReference type="NCBI Taxonomy" id="64518"/>
    <lineage>
        <taxon>Eukaryota</taxon>
        <taxon>Fungi</taxon>
        <taxon>Fungi incertae sedis</taxon>
        <taxon>Mucoromycota</taxon>
        <taxon>Mortierellomycotina</taxon>
        <taxon>Mortierellomycetes</taxon>
        <taxon>Mortierellales</taxon>
        <taxon>Mortierellaceae</taxon>
        <taxon>Mortierella</taxon>
    </lineage>
</organism>
<dbReference type="OrthoDB" id="10390348at2759"/>
<keyword evidence="1" id="KW-0812">Transmembrane</keyword>
<evidence type="ECO:0000313" key="3">
    <source>
        <dbReference type="Proteomes" id="UP000738359"/>
    </source>
</evidence>
<name>A0A9P6J1P6_MORAP</name>
<feature type="transmembrane region" description="Helical" evidence="1">
    <location>
        <begin position="61"/>
        <end position="79"/>
    </location>
</feature>
<keyword evidence="3" id="KW-1185">Reference proteome</keyword>
<protein>
    <submittedName>
        <fullName evidence="2">Uncharacterized protein</fullName>
    </submittedName>
</protein>
<keyword evidence="1" id="KW-0472">Membrane</keyword>
<keyword evidence="1" id="KW-1133">Transmembrane helix</keyword>
<comment type="caution">
    <text evidence="2">The sequence shown here is derived from an EMBL/GenBank/DDBJ whole genome shotgun (WGS) entry which is preliminary data.</text>
</comment>